<dbReference type="PANTHER" id="PTHR10174:SF130">
    <property type="entry name" value="ALPHA-TOCOPHEROL TRANSFER PROTEIN-LIKE"/>
    <property type="match status" value="1"/>
</dbReference>
<dbReference type="PROSITE" id="PS50191">
    <property type="entry name" value="CRAL_TRIO"/>
    <property type="match status" value="1"/>
</dbReference>
<dbReference type="InterPro" id="IPR036865">
    <property type="entry name" value="CRAL-TRIO_dom_sf"/>
</dbReference>
<organism evidence="2 3">
    <name type="scientific">Bemisia tabaci</name>
    <name type="common">Sweetpotato whitefly</name>
    <name type="synonym">Aleurodes tabaci</name>
    <dbReference type="NCBI Taxonomy" id="7038"/>
    <lineage>
        <taxon>Eukaryota</taxon>
        <taxon>Metazoa</taxon>
        <taxon>Ecdysozoa</taxon>
        <taxon>Arthropoda</taxon>
        <taxon>Hexapoda</taxon>
        <taxon>Insecta</taxon>
        <taxon>Pterygota</taxon>
        <taxon>Neoptera</taxon>
        <taxon>Paraneoptera</taxon>
        <taxon>Hemiptera</taxon>
        <taxon>Sternorrhyncha</taxon>
        <taxon>Aleyrodoidea</taxon>
        <taxon>Aleyrodidae</taxon>
        <taxon>Aleyrodinae</taxon>
        <taxon>Bemisia</taxon>
    </lineage>
</organism>
<reference evidence="2" key="1">
    <citation type="submission" date="2021-12" db="EMBL/GenBank/DDBJ databases">
        <authorList>
            <person name="King R."/>
        </authorList>
    </citation>
    <scope>NUCLEOTIDE SEQUENCE</scope>
</reference>
<dbReference type="SMART" id="SM00516">
    <property type="entry name" value="SEC14"/>
    <property type="match status" value="1"/>
</dbReference>
<dbReference type="SUPFAM" id="SSF52087">
    <property type="entry name" value="CRAL/TRIO domain"/>
    <property type="match status" value="1"/>
</dbReference>
<evidence type="ECO:0000259" key="1">
    <source>
        <dbReference type="PROSITE" id="PS50191"/>
    </source>
</evidence>
<dbReference type="Gene3D" id="1.10.8.20">
    <property type="entry name" value="N-terminal domain of phosphatidylinositol transfer protein sec14p"/>
    <property type="match status" value="1"/>
</dbReference>
<dbReference type="CDD" id="cd00170">
    <property type="entry name" value="SEC14"/>
    <property type="match status" value="1"/>
</dbReference>
<dbReference type="Gene3D" id="3.40.525.10">
    <property type="entry name" value="CRAL-TRIO lipid binding domain"/>
    <property type="match status" value="1"/>
</dbReference>
<dbReference type="Proteomes" id="UP001152759">
    <property type="component" value="Chromosome 1"/>
</dbReference>
<dbReference type="AlphaFoldDB" id="A0A9P0G2M2"/>
<dbReference type="KEGG" id="btab:109035242"/>
<dbReference type="OrthoDB" id="75724at2759"/>
<keyword evidence="3" id="KW-1185">Reference proteome</keyword>
<evidence type="ECO:0000313" key="3">
    <source>
        <dbReference type="Proteomes" id="UP001152759"/>
    </source>
</evidence>
<dbReference type="InterPro" id="IPR001251">
    <property type="entry name" value="CRAL-TRIO_dom"/>
</dbReference>
<dbReference type="SUPFAM" id="SSF46938">
    <property type="entry name" value="CRAL/TRIO N-terminal domain"/>
    <property type="match status" value="1"/>
</dbReference>
<feature type="domain" description="CRAL-TRIO" evidence="1">
    <location>
        <begin position="103"/>
        <end position="264"/>
    </location>
</feature>
<evidence type="ECO:0000313" key="2">
    <source>
        <dbReference type="EMBL" id="CAH0752711.1"/>
    </source>
</evidence>
<proteinExistence type="predicted"/>
<dbReference type="Gene3D" id="1.20.5.1200">
    <property type="entry name" value="Alpha-tocopherol transfer"/>
    <property type="match status" value="1"/>
</dbReference>
<dbReference type="PANTHER" id="PTHR10174">
    <property type="entry name" value="ALPHA-TOCOPHEROL TRANSFER PROTEIN-RELATED"/>
    <property type="match status" value="1"/>
</dbReference>
<dbReference type="Pfam" id="PF00650">
    <property type="entry name" value="CRAL_TRIO"/>
    <property type="match status" value="1"/>
</dbReference>
<protein>
    <recommendedName>
        <fullName evidence="1">CRAL-TRIO domain-containing protein</fullName>
    </recommendedName>
</protein>
<dbReference type="GO" id="GO:1902936">
    <property type="term" value="F:phosphatidylinositol bisphosphate binding"/>
    <property type="evidence" value="ECO:0007669"/>
    <property type="project" value="TreeGrafter"/>
</dbReference>
<dbReference type="Pfam" id="PF03765">
    <property type="entry name" value="CRAL_TRIO_N"/>
    <property type="match status" value="1"/>
</dbReference>
<dbReference type="SMART" id="SM01100">
    <property type="entry name" value="CRAL_TRIO_N"/>
    <property type="match status" value="1"/>
</dbReference>
<dbReference type="PRINTS" id="PR00180">
    <property type="entry name" value="CRETINALDHBP"/>
</dbReference>
<dbReference type="EMBL" id="OU963862">
    <property type="protein sequence ID" value="CAH0752711.1"/>
    <property type="molecule type" value="Genomic_DNA"/>
</dbReference>
<sequence length="291" mass="33900">MPDKQGFVCVPRNDPFDLNDEWLKKAEVEVCENCAQARSNLDKLRILLQSVPDLNPRTDDPFLLSFLRARKHDVEKALKMVLQYYEMRLKYPKYYETTLPSEKWFVYSKVTHTILENRDSEGRSILILKGGNMDPSILEPEQIVSALATSVQFLTEDPKTQVAGLILLIDLAGFTLSHMRLITPRNVYVVLNALQDTFPVRTRAIHIVNTPFFFEALYNCFKPFLKEKLRKRIKIHGKNFKSLHAFVEPKVLPKEYGGEQPPVNNRSLCHQLTQNEQMIKEWAKFRYKKSK</sequence>
<name>A0A9P0G2M2_BEMTA</name>
<accession>A0A9P0G2M2</accession>
<dbReference type="GO" id="GO:0016020">
    <property type="term" value="C:membrane"/>
    <property type="evidence" value="ECO:0007669"/>
    <property type="project" value="TreeGrafter"/>
</dbReference>
<dbReference type="InterPro" id="IPR036273">
    <property type="entry name" value="CRAL/TRIO_N_dom_sf"/>
</dbReference>
<gene>
    <name evidence="2" type="ORF">BEMITA_LOCUS335</name>
</gene>
<dbReference type="InterPro" id="IPR011074">
    <property type="entry name" value="CRAL/TRIO_N_dom"/>
</dbReference>